<organism evidence="1 2">
    <name type="scientific">Alloacidobacterium dinghuense</name>
    <dbReference type="NCBI Taxonomy" id="2763107"/>
    <lineage>
        <taxon>Bacteria</taxon>
        <taxon>Pseudomonadati</taxon>
        <taxon>Acidobacteriota</taxon>
        <taxon>Terriglobia</taxon>
        <taxon>Terriglobales</taxon>
        <taxon>Acidobacteriaceae</taxon>
        <taxon>Alloacidobacterium</taxon>
    </lineage>
</organism>
<evidence type="ECO:0000313" key="2">
    <source>
        <dbReference type="Proteomes" id="UP000515312"/>
    </source>
</evidence>
<dbReference type="Pfam" id="PF14236">
    <property type="entry name" value="DruA"/>
    <property type="match status" value="2"/>
</dbReference>
<dbReference type="Proteomes" id="UP000515312">
    <property type="component" value="Chromosome"/>
</dbReference>
<protein>
    <submittedName>
        <fullName evidence="1">DUF4338 domain-containing protein</fullName>
    </submittedName>
</protein>
<evidence type="ECO:0000313" key="1">
    <source>
        <dbReference type="EMBL" id="QNI32091.1"/>
    </source>
</evidence>
<dbReference type="InterPro" id="IPR025639">
    <property type="entry name" value="DruA"/>
</dbReference>
<dbReference type="RefSeq" id="WP_186743047.1">
    <property type="nucleotide sequence ID" value="NZ_CP060394.1"/>
</dbReference>
<reference evidence="1 2" key="1">
    <citation type="submission" date="2020-08" db="EMBL/GenBank/DDBJ databases">
        <title>Edaphobacter telluris sp. nov. and Acidobacterium dinghuensis sp. nov., two acidobacteria isolated from forest soil.</title>
        <authorList>
            <person name="Fu J."/>
            <person name="Qiu L."/>
        </authorList>
    </citation>
    <scope>NUCLEOTIDE SEQUENCE [LARGE SCALE GENOMIC DNA]</scope>
    <source>
        <strain evidence="1">4Y35</strain>
    </source>
</reference>
<sequence>MERKRLGPHGWTSVFSLMRDGKELAAAIRANQADSLVPNAIDPYLQVIEDSNERCQFTGLRLMDVWRYFRYNWAMPYNSVPGRSMLALVRDAVAPNHPIIGIAALGSAIVQLSQRDKWIGWTSANFVSSTQDKPTIALARWVPRQLETLTQSIYKADLIKAGHVTYRELSRPTEDSISRLLAEAKIAWELHRRFPHRSKHKPRSYDDRHWKREALTHLFRAKRCETLAQLLQVRRTLNELNYEPKVDSLQALLAHAGGKKVLEALVRASKAEHIGIDMLDITICGAVPPYNPLLAGKLTALLLCSPEIVQAYARRYKDAPSIIASSMAGRTVHRPPRLVLLGTTSLYGERLNQYHRVQIPRGVAGAKETIRYAYLGESVGYGSSHLCAETVRELELLLAQSSRGRRVNSIFGEGVSPRLRKIRDGLDFLGFPSDRVLNHGNPRLIYGVPLALNFRGVLVGLEKNPRYILPQRGSREVSRAIARYWGSRWLSPRVERRPELLDIVAVNDIRLPYQHSARVDLPGLEEDALPLFA</sequence>
<name>A0A7G8BHS1_9BACT</name>
<proteinExistence type="predicted"/>
<keyword evidence="2" id="KW-1185">Reference proteome</keyword>
<dbReference type="AlphaFoldDB" id="A0A7G8BHS1"/>
<dbReference type="KEGG" id="adin:H7849_24350"/>
<dbReference type="EMBL" id="CP060394">
    <property type="protein sequence ID" value="QNI32091.1"/>
    <property type="molecule type" value="Genomic_DNA"/>
</dbReference>
<accession>A0A7G8BHS1</accession>
<gene>
    <name evidence="1" type="ORF">H7849_24350</name>
</gene>